<evidence type="ECO:0000256" key="1">
    <source>
        <dbReference type="SAM" id="MobiDB-lite"/>
    </source>
</evidence>
<feature type="transmembrane region" description="Helical" evidence="2">
    <location>
        <begin position="166"/>
        <end position="186"/>
    </location>
</feature>
<keyword evidence="2" id="KW-1133">Transmembrane helix</keyword>
<feature type="transmembrane region" description="Helical" evidence="2">
    <location>
        <begin position="52"/>
        <end position="74"/>
    </location>
</feature>
<evidence type="ECO:0000256" key="2">
    <source>
        <dbReference type="SAM" id="Phobius"/>
    </source>
</evidence>
<comment type="caution">
    <text evidence="3">The sequence shown here is derived from an EMBL/GenBank/DDBJ whole genome shotgun (WGS) entry which is preliminary data.</text>
</comment>
<evidence type="ECO:0000313" key="4">
    <source>
        <dbReference type="Proteomes" id="UP000295444"/>
    </source>
</evidence>
<organism evidence="3 4">
    <name type="scientific">Labedaea rhizosphaerae</name>
    <dbReference type="NCBI Taxonomy" id="598644"/>
    <lineage>
        <taxon>Bacteria</taxon>
        <taxon>Bacillati</taxon>
        <taxon>Actinomycetota</taxon>
        <taxon>Actinomycetes</taxon>
        <taxon>Pseudonocardiales</taxon>
        <taxon>Pseudonocardiaceae</taxon>
        <taxon>Labedaea</taxon>
    </lineage>
</organism>
<dbReference type="AlphaFoldDB" id="A0A4R6SGU6"/>
<dbReference type="RefSeq" id="WP_133848899.1">
    <property type="nucleotide sequence ID" value="NZ_SNXZ01000002.1"/>
</dbReference>
<gene>
    <name evidence="3" type="ORF">EV186_1029</name>
</gene>
<dbReference type="Proteomes" id="UP000295444">
    <property type="component" value="Unassembled WGS sequence"/>
</dbReference>
<feature type="transmembrane region" description="Helical" evidence="2">
    <location>
        <begin position="12"/>
        <end position="32"/>
    </location>
</feature>
<name>A0A4R6SGU6_LABRH</name>
<feature type="region of interest" description="Disordered" evidence="1">
    <location>
        <begin position="197"/>
        <end position="220"/>
    </location>
</feature>
<keyword evidence="2" id="KW-0472">Membrane</keyword>
<sequence length="220" mass="24761">MPKRPVRGTTAGHFWTAAIVLAAVLTTVVHFIPIVVETISDLVNGNRVGHDFWEVVGALWMIVGTPVLVLALLWPEKMVRPTPPGLTREEEQEERRAWLADLREQGAPWHQLLLQRLSLTFVAIPVMTMRRLIRGSSAKRTARDRVHLWTISFANSLLYNNELRHAFGTFGVAAVLAGLVVVDRLLCRLVASPRRRARAAQSEKPKQPEKPMAKIYWPAS</sequence>
<reference evidence="3 4" key="1">
    <citation type="submission" date="2019-03" db="EMBL/GenBank/DDBJ databases">
        <title>Genomic Encyclopedia of Type Strains, Phase IV (KMG-IV): sequencing the most valuable type-strain genomes for metagenomic binning, comparative biology and taxonomic classification.</title>
        <authorList>
            <person name="Goeker M."/>
        </authorList>
    </citation>
    <scope>NUCLEOTIDE SEQUENCE [LARGE SCALE GENOMIC DNA]</scope>
    <source>
        <strain evidence="3 4">DSM 45361</strain>
    </source>
</reference>
<keyword evidence="4" id="KW-1185">Reference proteome</keyword>
<evidence type="ECO:0000313" key="3">
    <source>
        <dbReference type="EMBL" id="TDQ00148.1"/>
    </source>
</evidence>
<accession>A0A4R6SGU6</accession>
<keyword evidence="2" id="KW-0812">Transmembrane</keyword>
<protein>
    <submittedName>
        <fullName evidence="3">Uncharacterized protein</fullName>
    </submittedName>
</protein>
<proteinExistence type="predicted"/>
<dbReference type="EMBL" id="SNXZ01000002">
    <property type="protein sequence ID" value="TDQ00148.1"/>
    <property type="molecule type" value="Genomic_DNA"/>
</dbReference>
<feature type="compositionally biased region" description="Basic and acidic residues" evidence="1">
    <location>
        <begin position="201"/>
        <end position="212"/>
    </location>
</feature>